<proteinExistence type="predicted"/>
<organism evidence="2 3">
    <name type="scientific">Rothia kristinae</name>
    <dbReference type="NCBI Taxonomy" id="37923"/>
    <lineage>
        <taxon>Bacteria</taxon>
        <taxon>Bacillati</taxon>
        <taxon>Actinomycetota</taxon>
        <taxon>Actinomycetes</taxon>
        <taxon>Micrococcales</taxon>
        <taxon>Micrococcaceae</taxon>
        <taxon>Rothia</taxon>
    </lineage>
</organism>
<dbReference type="Gene3D" id="3.40.50.12080">
    <property type="match status" value="1"/>
</dbReference>
<protein>
    <recommendedName>
        <fullName evidence="1">Polysaccharide biosynthesis enzyme WcbI domain-containing protein</fullName>
    </recommendedName>
</protein>
<sequence length="362" mass="38727">MFTTPADRPAAPLPPPAAADAARARREHFGEFYGLRPLAPAGRPVVLVHGNCQAGSVRRLLETAGACAVRVPPVHELETEDLGHLARLAGRAEALVTQPVRADYRDLPVGTEQVAALLPAGAPVVVFPVLRFAGIFPFQVTVRPSCAGSVDPPVVPYHDLRLLLAARESRRYARRLPFPRALRLVEELTGAVDPAAVGRLTADSLMRMRRRERAHDAVAASAVLAAMLPAQRTHHTLNHPTNAFLTGVAPLVIRRLAEAGFALDPAPEAPDAQMLGGIRAPVTAAARAAFPGVPAQQWSGPGWQVDGVRVPEEEVARAQLAWYTRHPGFVDAGLARHAGTLKLLGLTEALDGARRRRPEARG</sequence>
<dbReference type="InterPro" id="IPR041307">
    <property type="entry name" value="WcbI"/>
</dbReference>
<dbReference type="EMBL" id="LJBJ02000011">
    <property type="protein sequence ID" value="OAX51818.1"/>
    <property type="molecule type" value="Genomic_DNA"/>
</dbReference>
<name>A0A199NT93_9MICC</name>
<comment type="caution">
    <text evidence="2">The sequence shown here is derived from an EMBL/GenBank/DDBJ whole genome shotgun (WGS) entry which is preliminary data.</text>
</comment>
<evidence type="ECO:0000259" key="1">
    <source>
        <dbReference type="Pfam" id="PF18588"/>
    </source>
</evidence>
<dbReference type="RefSeq" id="WP_058750841.1">
    <property type="nucleotide sequence ID" value="NZ_CP113782.1"/>
</dbReference>
<reference evidence="2" key="1">
    <citation type="submission" date="2016-06" db="EMBL/GenBank/DDBJ databases">
        <title>Identification of putative biosynthetic pathways for the production of bioactive secondary metabolites by the marine actinomycete Kocuria kristinae RUTW2-3.</title>
        <authorList>
            <person name="Waterworth S.C."/>
            <person name="Walmsley T.A."/>
            <person name="Matongo T."/>
            <person name="Davies-Coleman M.T."/>
            <person name="Dorrington R.A."/>
        </authorList>
    </citation>
    <scope>NUCLEOTIDE SEQUENCE [LARGE SCALE GENOMIC DNA]</scope>
    <source>
        <strain evidence="2">RUTW2-3</strain>
    </source>
</reference>
<dbReference type="AlphaFoldDB" id="A0A199NT93"/>
<evidence type="ECO:0000313" key="2">
    <source>
        <dbReference type="EMBL" id="OAX51818.1"/>
    </source>
</evidence>
<dbReference type="Pfam" id="PF18588">
    <property type="entry name" value="WcbI"/>
    <property type="match status" value="1"/>
</dbReference>
<dbReference type="Proteomes" id="UP000053171">
    <property type="component" value="Unassembled WGS sequence"/>
</dbReference>
<keyword evidence="3" id="KW-1185">Reference proteome</keyword>
<evidence type="ECO:0000313" key="3">
    <source>
        <dbReference type="Proteomes" id="UP000053171"/>
    </source>
</evidence>
<gene>
    <name evidence="2" type="ORF">AN277_0206395</name>
</gene>
<accession>A0A199NT93</accession>
<feature type="domain" description="Polysaccharide biosynthesis enzyme WcbI" evidence="1">
    <location>
        <begin position="46"/>
        <end position="256"/>
    </location>
</feature>